<comment type="caution">
    <text evidence="9">The sequence shown here is derived from an EMBL/GenBank/DDBJ whole genome shotgun (WGS) entry which is preliminary data.</text>
</comment>
<dbReference type="PANTHER" id="PTHR40463">
    <property type="entry name" value="PH-RESPONSE REGULATOR PROTEIN PALC"/>
    <property type="match status" value="1"/>
</dbReference>
<dbReference type="FunFam" id="1.20.1270.60:FF:000014">
    <property type="entry name" value="Protein hob3, variant"/>
    <property type="match status" value="1"/>
</dbReference>
<gene>
    <name evidence="9" type="ORF">Clacol_000556</name>
</gene>
<dbReference type="Pfam" id="PF03097">
    <property type="entry name" value="BRO1"/>
    <property type="match status" value="1"/>
</dbReference>
<keyword evidence="4" id="KW-0963">Cytoplasm</keyword>
<dbReference type="GO" id="GO:0005856">
    <property type="term" value="C:cytoskeleton"/>
    <property type="evidence" value="ECO:0007669"/>
    <property type="project" value="UniProtKB-SubCell"/>
</dbReference>
<dbReference type="Pfam" id="PF03114">
    <property type="entry name" value="BAR"/>
    <property type="match status" value="2"/>
</dbReference>
<organism evidence="9 10">
    <name type="scientific">Clathrus columnatus</name>
    <dbReference type="NCBI Taxonomy" id="1419009"/>
    <lineage>
        <taxon>Eukaryota</taxon>
        <taxon>Fungi</taxon>
        <taxon>Dikarya</taxon>
        <taxon>Basidiomycota</taxon>
        <taxon>Agaricomycotina</taxon>
        <taxon>Agaricomycetes</taxon>
        <taxon>Phallomycetidae</taxon>
        <taxon>Phallales</taxon>
        <taxon>Clathraceae</taxon>
        <taxon>Clathrus</taxon>
    </lineage>
</organism>
<dbReference type="PROSITE" id="PS51021">
    <property type="entry name" value="BAR"/>
    <property type="match status" value="1"/>
</dbReference>
<dbReference type="InterPro" id="IPR004148">
    <property type="entry name" value="BAR_dom"/>
</dbReference>
<dbReference type="GO" id="GO:0071467">
    <property type="term" value="P:cellular response to pH"/>
    <property type="evidence" value="ECO:0007669"/>
    <property type="project" value="InterPro"/>
</dbReference>
<evidence type="ECO:0000256" key="5">
    <source>
        <dbReference type="ARBA" id="ARBA00023212"/>
    </source>
</evidence>
<dbReference type="InterPro" id="IPR004328">
    <property type="entry name" value="BRO1_dom"/>
</dbReference>
<dbReference type="AlphaFoldDB" id="A0AAV5A034"/>
<comment type="subcellular location">
    <subcellularLocation>
        <location evidence="1">Cytoplasm</location>
        <location evidence="1">Cytoskeleton</location>
    </subcellularLocation>
</comment>
<evidence type="ECO:0000259" key="8">
    <source>
        <dbReference type="PROSITE" id="PS51180"/>
    </source>
</evidence>
<dbReference type="EMBL" id="BPWL01000001">
    <property type="protein sequence ID" value="GJJ06365.1"/>
    <property type="molecule type" value="Genomic_DNA"/>
</dbReference>
<evidence type="ECO:0000256" key="1">
    <source>
        <dbReference type="ARBA" id="ARBA00004245"/>
    </source>
</evidence>
<dbReference type="InterPro" id="IPR027267">
    <property type="entry name" value="AH/BAR_dom_sf"/>
</dbReference>
<evidence type="ECO:0000256" key="4">
    <source>
        <dbReference type="ARBA" id="ARBA00022490"/>
    </source>
</evidence>
<evidence type="ECO:0000313" key="10">
    <source>
        <dbReference type="Proteomes" id="UP001050691"/>
    </source>
</evidence>
<protein>
    <recommendedName>
        <fullName evidence="3">pH-response regulator protein palC</fullName>
    </recommendedName>
</protein>
<evidence type="ECO:0000256" key="3">
    <source>
        <dbReference type="ARBA" id="ARBA00022193"/>
    </source>
</evidence>
<accession>A0AAV5A034</accession>
<dbReference type="SUPFAM" id="SSF103657">
    <property type="entry name" value="BAR/IMD domain-like"/>
    <property type="match status" value="1"/>
</dbReference>
<feature type="domain" description="BRO1" evidence="8">
    <location>
        <begin position="272"/>
        <end position="696"/>
    </location>
</feature>
<evidence type="ECO:0000259" key="7">
    <source>
        <dbReference type="PROSITE" id="PS51021"/>
    </source>
</evidence>
<dbReference type="Gene3D" id="1.20.1270.60">
    <property type="entry name" value="Arfaptin homology (AH) domain/BAR domain"/>
    <property type="match status" value="1"/>
</dbReference>
<evidence type="ECO:0000313" key="9">
    <source>
        <dbReference type="EMBL" id="GJJ06365.1"/>
    </source>
</evidence>
<dbReference type="Proteomes" id="UP001050691">
    <property type="component" value="Unassembled WGS sequence"/>
</dbReference>
<feature type="region of interest" description="Disordered" evidence="6">
    <location>
        <begin position="665"/>
        <end position="706"/>
    </location>
</feature>
<dbReference type="GO" id="GO:0007015">
    <property type="term" value="P:actin filament organization"/>
    <property type="evidence" value="ECO:0007669"/>
    <property type="project" value="InterPro"/>
</dbReference>
<dbReference type="Gene3D" id="1.25.40.280">
    <property type="entry name" value="alix/aip1 like domains"/>
    <property type="match status" value="1"/>
</dbReference>
<dbReference type="PANTHER" id="PTHR40463:SF1">
    <property type="entry name" value="PH-RESPONSE REGULATOR PROTEIN PALC"/>
    <property type="match status" value="1"/>
</dbReference>
<dbReference type="InterPro" id="IPR038499">
    <property type="entry name" value="BRO1_sf"/>
</dbReference>
<dbReference type="SMART" id="SM01041">
    <property type="entry name" value="BRO1"/>
    <property type="match status" value="1"/>
</dbReference>
<dbReference type="PROSITE" id="PS51180">
    <property type="entry name" value="BRO1"/>
    <property type="match status" value="1"/>
</dbReference>
<evidence type="ECO:0000256" key="2">
    <source>
        <dbReference type="ARBA" id="ARBA00010997"/>
    </source>
</evidence>
<dbReference type="InterPro" id="IPR037429">
    <property type="entry name" value="Rvs161/Hob3_BAR"/>
</dbReference>
<keyword evidence="10" id="KW-1185">Reference proteome</keyword>
<sequence length="706" mass="79116">MSWSGFKKTLNRGTTTLMQKTGQVERTIDREFADEEAKYKIFEKETNSLQKDSKTYIDSLRAMAAAQSRLAETIDIFYGSADRTSEGAMAANAYKRAIDELEATVTRELEAPYRTTIQEPVGKMCAYFSAVNDTISKRNKKVVSNEFSSLLSVAKYVVQLLDYDAARNRLRKAVDKPGEDPTKLPKAQQEHDEAKEIFEALNEQVLNDLPQLLDLRIPYFDPSFEAMIRMQIKFAEEGYEKLGAVQRYFPDNVRDDYASGQLDAQFLEQQMECYRYELPTTGVISFTENCLDELQKYSARLFAATSARASLRTVLKESKHTGGEKDYLKVVKTVEDYLPHLHGIMKTVESLEISFSPDLTFSWRTTLGSNVFQHNPRISVVGFPAEMTFTLLTYAFALSNLARSAIINLGDYERNKHILETERKIKDEKLQFAMNLLCRASGLFSYIAQVVLPKTEILNPEASKKIPDMNRDVIGALSSLALADAHRLAIRKTMTKAVYETTLSPGPPLPKSHPFPALIAKLYIHCASCYSSARSLAKTFGDGDVSSDLQKYLTNENSFTLALAYKWLGVDAGESGSRAGIAVGFLNLARTELESSHNTKKSLLGKGGDIGKENKLWISTELDSVTIFLKSYRKLNDTVYFQPVPSKNELQSLVPTGTPFITMKQYEPPKPSFEPETTNVTSDDIKESSNTEETSQGSYALAGSYF</sequence>
<comment type="similarity">
    <text evidence="2">Belongs to the palC family.</text>
</comment>
<dbReference type="CDD" id="cd07591">
    <property type="entry name" value="BAR_Rvs161p"/>
    <property type="match status" value="1"/>
</dbReference>
<dbReference type="SMART" id="SM00721">
    <property type="entry name" value="BAR"/>
    <property type="match status" value="1"/>
</dbReference>
<dbReference type="GO" id="GO:0005737">
    <property type="term" value="C:cytoplasm"/>
    <property type="evidence" value="ECO:0007669"/>
    <property type="project" value="InterPro"/>
</dbReference>
<feature type="domain" description="BAR" evidence="7">
    <location>
        <begin position="17"/>
        <end position="258"/>
    </location>
</feature>
<proteinExistence type="inferred from homology"/>
<dbReference type="InterPro" id="IPR037505">
    <property type="entry name" value="pH-resp_palC"/>
</dbReference>
<reference evidence="9" key="1">
    <citation type="submission" date="2021-10" db="EMBL/GenBank/DDBJ databases">
        <title>De novo Genome Assembly of Clathrus columnatus (Basidiomycota, Fungi) Using Illumina and Nanopore Sequence Data.</title>
        <authorList>
            <person name="Ogiso-Tanaka E."/>
            <person name="Itagaki H."/>
            <person name="Hosoya T."/>
            <person name="Hosaka K."/>
        </authorList>
    </citation>
    <scope>NUCLEOTIDE SEQUENCE</scope>
    <source>
        <strain evidence="9">MO-923</strain>
    </source>
</reference>
<name>A0AAV5A034_9AGAM</name>
<evidence type="ECO:0000256" key="6">
    <source>
        <dbReference type="SAM" id="MobiDB-lite"/>
    </source>
</evidence>
<keyword evidence="5" id="KW-0206">Cytoskeleton</keyword>
<dbReference type="GO" id="GO:0005886">
    <property type="term" value="C:plasma membrane"/>
    <property type="evidence" value="ECO:0007669"/>
    <property type="project" value="TreeGrafter"/>
</dbReference>